<evidence type="ECO:0000256" key="2">
    <source>
        <dbReference type="ARBA" id="ARBA00009140"/>
    </source>
</evidence>
<dbReference type="GO" id="GO:0004671">
    <property type="term" value="F:protein C-terminal S-isoprenylcysteine carboxyl O-methyltransferase activity"/>
    <property type="evidence" value="ECO:0007669"/>
    <property type="project" value="UniProtKB-EC"/>
</dbReference>
<evidence type="ECO:0000313" key="13">
    <source>
        <dbReference type="Proteomes" id="UP001151582"/>
    </source>
</evidence>
<comment type="caution">
    <text evidence="10">Lacks conserved residue(s) required for the propagation of feature annotation.</text>
</comment>
<reference evidence="12" key="1">
    <citation type="submission" date="2022-07" db="EMBL/GenBank/DDBJ databases">
        <title>Phylogenomic reconstructions and comparative analyses of Kickxellomycotina fungi.</title>
        <authorList>
            <person name="Reynolds N.K."/>
            <person name="Stajich J.E."/>
            <person name="Barry K."/>
            <person name="Grigoriev I.V."/>
            <person name="Crous P."/>
            <person name="Smith M.E."/>
        </authorList>
    </citation>
    <scope>NUCLEOTIDE SEQUENCE</scope>
    <source>
        <strain evidence="12">RSA 567</strain>
    </source>
</reference>
<dbReference type="GO" id="GO:0032259">
    <property type="term" value="P:methylation"/>
    <property type="evidence" value="ECO:0007669"/>
    <property type="project" value="UniProtKB-KW"/>
</dbReference>
<proteinExistence type="inferred from homology"/>
<sequence length="299" mass="34399">MTDSTSRPTFTVRRRPFPFDDSPPIDGAVRHDQWGEWDTPARNDRDRWFDPLVPLGGDHHSPPNVALTSFILGAVGGLGTGWLLWWVYQVWWLPAATPFTTTTTDSTWPDAMAPFGLVLVFVPLYHILEYMSTALYNPVHLEYGSFMLSPDPNGRFAQALVVSAVEFLIEAYFWPSLKTQLGLRILGMNRSFVFRTLAMVTAKMSFNHYVARFKTREHTLITHGVYRLVRHPAYFGFFIWAVGLQLVLANPLSLVAYIGVLGYFFYDRIQYEEQGLVRFFGADYVAYRQRTSRLIPYLY</sequence>
<evidence type="ECO:0000256" key="7">
    <source>
        <dbReference type="ARBA" id="ARBA00022692"/>
    </source>
</evidence>
<keyword evidence="10" id="KW-0256">Endoplasmic reticulum</keyword>
<comment type="subcellular location">
    <subcellularLocation>
        <location evidence="10">Endoplasmic reticulum membrane</location>
        <topology evidence="10">Multi-pass membrane protein</topology>
    </subcellularLocation>
    <subcellularLocation>
        <location evidence="1">Membrane</location>
        <topology evidence="1">Multi-pass membrane protein</topology>
    </subcellularLocation>
</comment>
<keyword evidence="5 12" id="KW-0808">Transferase</keyword>
<dbReference type="GO" id="GO:0005789">
    <property type="term" value="C:endoplasmic reticulum membrane"/>
    <property type="evidence" value="ECO:0007669"/>
    <property type="project" value="UniProtKB-SubCell"/>
</dbReference>
<dbReference type="Pfam" id="PF04140">
    <property type="entry name" value="ICMT"/>
    <property type="match status" value="1"/>
</dbReference>
<dbReference type="PROSITE" id="PS51564">
    <property type="entry name" value="SAM_ICMT"/>
    <property type="match status" value="1"/>
</dbReference>
<evidence type="ECO:0000313" key="12">
    <source>
        <dbReference type="EMBL" id="KAJ1975122.1"/>
    </source>
</evidence>
<evidence type="ECO:0000256" key="10">
    <source>
        <dbReference type="RuleBase" id="RU362022"/>
    </source>
</evidence>
<protein>
    <recommendedName>
        <fullName evidence="3 10">Protein-S-isoprenylcysteine O-methyltransferase</fullName>
        <ecNumber evidence="3 10">2.1.1.100</ecNumber>
    </recommendedName>
</protein>
<comment type="similarity">
    <text evidence="2 10">Belongs to the class VI-like SAM-binding methyltransferase superfamily. Isoprenylcysteine carboxyl methyltransferase family.</text>
</comment>
<dbReference type="EC" id="2.1.1.100" evidence="3 10"/>
<gene>
    <name evidence="12" type="primary">STE14</name>
    <name evidence="12" type="ORF">H4R34_004452</name>
</gene>
<dbReference type="AlphaFoldDB" id="A0A9W8E842"/>
<evidence type="ECO:0000256" key="3">
    <source>
        <dbReference type="ARBA" id="ARBA00012151"/>
    </source>
</evidence>
<evidence type="ECO:0000256" key="6">
    <source>
        <dbReference type="ARBA" id="ARBA00022691"/>
    </source>
</evidence>
<feature type="region of interest" description="Disordered" evidence="11">
    <location>
        <begin position="1"/>
        <end position="21"/>
    </location>
</feature>
<accession>A0A9W8E842</accession>
<dbReference type="Proteomes" id="UP001151582">
    <property type="component" value="Unassembled WGS sequence"/>
</dbReference>
<feature type="compositionally biased region" description="Low complexity" evidence="11">
    <location>
        <begin position="1"/>
        <end position="11"/>
    </location>
</feature>
<keyword evidence="9 10" id="KW-0472">Membrane</keyword>
<feature type="transmembrane region" description="Helical" evidence="10">
    <location>
        <begin position="237"/>
        <end position="266"/>
    </location>
</feature>
<feature type="transmembrane region" description="Helical" evidence="10">
    <location>
        <begin position="65"/>
        <end position="88"/>
    </location>
</feature>
<dbReference type="PANTHER" id="PTHR12714">
    <property type="entry name" value="PROTEIN-S ISOPRENYLCYSTEINE O-METHYLTRANSFERASE"/>
    <property type="match status" value="1"/>
</dbReference>
<feature type="transmembrane region" description="Helical" evidence="10">
    <location>
        <begin position="108"/>
        <end position="128"/>
    </location>
</feature>
<evidence type="ECO:0000256" key="8">
    <source>
        <dbReference type="ARBA" id="ARBA00022989"/>
    </source>
</evidence>
<evidence type="ECO:0000256" key="5">
    <source>
        <dbReference type="ARBA" id="ARBA00022679"/>
    </source>
</evidence>
<evidence type="ECO:0000256" key="11">
    <source>
        <dbReference type="SAM" id="MobiDB-lite"/>
    </source>
</evidence>
<comment type="catalytic activity">
    <reaction evidence="10">
        <text>[protein]-C-terminal S-[(2E,6E)-farnesyl]-L-cysteine + S-adenosyl-L-methionine = [protein]-C-terminal S-[(2E,6E)-farnesyl]-L-cysteine methyl ester + S-adenosyl-L-homocysteine</text>
        <dbReference type="Rhea" id="RHEA:21672"/>
        <dbReference type="Rhea" id="RHEA-COMP:12125"/>
        <dbReference type="Rhea" id="RHEA-COMP:12126"/>
        <dbReference type="ChEBI" id="CHEBI:57856"/>
        <dbReference type="ChEBI" id="CHEBI:59789"/>
        <dbReference type="ChEBI" id="CHEBI:90510"/>
        <dbReference type="ChEBI" id="CHEBI:90511"/>
        <dbReference type="EC" id="2.1.1.100"/>
    </reaction>
</comment>
<keyword evidence="13" id="KW-1185">Reference proteome</keyword>
<dbReference type="InterPro" id="IPR025770">
    <property type="entry name" value="PPMT_MeTrfase"/>
</dbReference>
<dbReference type="EMBL" id="JANBQB010000565">
    <property type="protein sequence ID" value="KAJ1975122.1"/>
    <property type="molecule type" value="Genomic_DNA"/>
</dbReference>
<keyword evidence="8 10" id="KW-1133">Transmembrane helix</keyword>
<evidence type="ECO:0000256" key="9">
    <source>
        <dbReference type="ARBA" id="ARBA00023136"/>
    </source>
</evidence>
<dbReference type="InterPro" id="IPR007269">
    <property type="entry name" value="ICMT_MeTrfase"/>
</dbReference>
<dbReference type="Gene3D" id="1.20.120.1630">
    <property type="match status" value="1"/>
</dbReference>
<organism evidence="12 13">
    <name type="scientific">Dimargaris verticillata</name>
    <dbReference type="NCBI Taxonomy" id="2761393"/>
    <lineage>
        <taxon>Eukaryota</taxon>
        <taxon>Fungi</taxon>
        <taxon>Fungi incertae sedis</taxon>
        <taxon>Zoopagomycota</taxon>
        <taxon>Kickxellomycotina</taxon>
        <taxon>Dimargaritomycetes</taxon>
        <taxon>Dimargaritales</taxon>
        <taxon>Dimargaritaceae</taxon>
        <taxon>Dimargaris</taxon>
    </lineage>
</organism>
<keyword evidence="6 10" id="KW-0949">S-adenosyl-L-methionine</keyword>
<evidence type="ECO:0000256" key="1">
    <source>
        <dbReference type="ARBA" id="ARBA00004141"/>
    </source>
</evidence>
<keyword evidence="4 10" id="KW-0489">Methyltransferase</keyword>
<keyword evidence="7 10" id="KW-0812">Transmembrane</keyword>
<evidence type="ECO:0000256" key="4">
    <source>
        <dbReference type="ARBA" id="ARBA00022603"/>
    </source>
</evidence>
<dbReference type="OrthoDB" id="422086at2759"/>
<comment type="caution">
    <text evidence="12">The sequence shown here is derived from an EMBL/GenBank/DDBJ whole genome shotgun (WGS) entry which is preliminary data.</text>
</comment>
<name>A0A9W8E842_9FUNG</name>
<dbReference type="PANTHER" id="PTHR12714:SF9">
    <property type="entry name" value="PROTEIN-S-ISOPRENYLCYSTEINE O-METHYLTRANSFERASE"/>
    <property type="match status" value="1"/>
</dbReference>